<feature type="region of interest" description="Disordered" evidence="1">
    <location>
        <begin position="1"/>
        <end position="90"/>
    </location>
</feature>
<feature type="compositionally biased region" description="Acidic residues" evidence="1">
    <location>
        <begin position="68"/>
        <end position="90"/>
    </location>
</feature>
<organism evidence="4 5">
    <name type="scientific">Alectoria fallacina</name>
    <dbReference type="NCBI Taxonomy" id="1903189"/>
    <lineage>
        <taxon>Eukaryota</taxon>
        <taxon>Fungi</taxon>
        <taxon>Dikarya</taxon>
        <taxon>Ascomycota</taxon>
        <taxon>Pezizomycotina</taxon>
        <taxon>Lecanoromycetes</taxon>
        <taxon>OSLEUM clade</taxon>
        <taxon>Lecanoromycetidae</taxon>
        <taxon>Lecanorales</taxon>
        <taxon>Lecanorineae</taxon>
        <taxon>Parmeliaceae</taxon>
        <taxon>Alectoria</taxon>
    </lineage>
</organism>
<dbReference type="Pfam" id="PF25540">
    <property type="entry name" value="DUF7923"/>
    <property type="match status" value="1"/>
</dbReference>
<proteinExistence type="predicted"/>
<accession>A0A8H3FKD6</accession>
<dbReference type="OrthoDB" id="5403927at2759"/>
<evidence type="ECO:0008006" key="6">
    <source>
        <dbReference type="Google" id="ProtNLM"/>
    </source>
</evidence>
<dbReference type="Pfam" id="PF25543">
    <property type="entry name" value="zf-CCCH_tandem"/>
    <property type="match status" value="1"/>
</dbReference>
<feature type="region of interest" description="Disordered" evidence="1">
    <location>
        <begin position="343"/>
        <end position="362"/>
    </location>
</feature>
<keyword evidence="5" id="KW-1185">Reference proteome</keyword>
<dbReference type="AlphaFoldDB" id="A0A8H3FKD6"/>
<evidence type="ECO:0000256" key="1">
    <source>
        <dbReference type="SAM" id="MobiDB-lite"/>
    </source>
</evidence>
<dbReference type="InterPro" id="IPR057683">
    <property type="entry name" value="DUF7923"/>
</dbReference>
<evidence type="ECO:0000313" key="5">
    <source>
        <dbReference type="Proteomes" id="UP000664203"/>
    </source>
</evidence>
<gene>
    <name evidence="4" type="ORF">ALECFALPRED_003393</name>
</gene>
<dbReference type="InterPro" id="IPR057654">
    <property type="entry name" value="Znf-CCCH_tandem"/>
</dbReference>
<dbReference type="Proteomes" id="UP000664203">
    <property type="component" value="Unassembled WGS sequence"/>
</dbReference>
<feature type="domain" description="Tandem CCCH zinc finger" evidence="3">
    <location>
        <begin position="469"/>
        <end position="518"/>
    </location>
</feature>
<dbReference type="EMBL" id="CAJPDR010000212">
    <property type="protein sequence ID" value="CAF9926221.1"/>
    <property type="molecule type" value="Genomic_DNA"/>
</dbReference>
<comment type="caution">
    <text evidence="4">The sequence shown here is derived from an EMBL/GenBank/DDBJ whole genome shotgun (WGS) entry which is preliminary data.</text>
</comment>
<name>A0A8H3FKD6_9LECA</name>
<dbReference type="PANTHER" id="PTHR37543">
    <property type="entry name" value="CCCH ZINC FINGER DNA BINDING PROTEIN (AFU_ORTHOLOGUE AFUA_5G12760)"/>
    <property type="match status" value="1"/>
</dbReference>
<sequence>MDDLLDNFATQSLDSPPEEDGYKYHFVEDSPAASEHAMPLRPETSATLGPDGSIFDSEASGVHKVTASEDEDEGHYNADVDEDDHESDDGQDVWDGFAQHLQRLHRQDMERDELLTQLHQENVDLKRALKKSTPGGNPRAEAAERSLFEIRKTMERNPYAYVLIDGTGYKIHEDLLQFGKRGGAEAADRLWTEVSTYLQQQFGDAKEWKIMVHLYVDVEGLLTNDIRLKDGEVRDFMLGFTQAQPLFMIVDVGHDPEKLSRKVEEMFHLFANNVQCKHVIFGCCHNVAYAVALEPYVSNPIAASRITLLKSYENKPYFEGLPFNSVEFPHVFRSKPYKGTDLFAGDDDYMPDSSKQSDSSERDEALARWQAAANASIPLPARVRPQTEIQSGWTADYENILLNINDERVDHELEEVDYETSESMLDRMETQRFCVFYHLQNHCLTTAALGKPCNFRHGPRLNKDELRFLRQDFRRLRCDFGSQCRKPDCLYGHVCSSLKPGCEKDSTCVFFRLHEVDKTAVKVWSSSPENKRSSPRKNRS</sequence>
<evidence type="ECO:0000313" key="4">
    <source>
        <dbReference type="EMBL" id="CAF9926221.1"/>
    </source>
</evidence>
<dbReference type="PANTHER" id="PTHR37543:SF1">
    <property type="entry name" value="CCCH ZINC FINGER DNA BINDING PROTEIN (AFU_ORTHOLOGUE AFUA_5G12760)"/>
    <property type="match status" value="1"/>
</dbReference>
<reference evidence="4" key="1">
    <citation type="submission" date="2021-03" db="EMBL/GenBank/DDBJ databases">
        <authorList>
            <person name="Tagirdzhanova G."/>
        </authorList>
    </citation>
    <scope>NUCLEOTIDE SEQUENCE</scope>
</reference>
<feature type="domain" description="DUF7923" evidence="2">
    <location>
        <begin position="154"/>
        <end position="332"/>
    </location>
</feature>
<evidence type="ECO:0000259" key="2">
    <source>
        <dbReference type="Pfam" id="PF25540"/>
    </source>
</evidence>
<protein>
    <recommendedName>
        <fullName evidence="6">C3H1-type domain-containing protein</fullName>
    </recommendedName>
</protein>
<evidence type="ECO:0000259" key="3">
    <source>
        <dbReference type="Pfam" id="PF25543"/>
    </source>
</evidence>